<dbReference type="EMBL" id="AGCM01000003">
    <property type="protein sequence ID" value="EHM56139.1"/>
    <property type="molecule type" value="Genomic_DNA"/>
</dbReference>
<dbReference type="Proteomes" id="UP000004750">
    <property type="component" value="Unassembled WGS sequence"/>
</dbReference>
<dbReference type="AlphaFoldDB" id="G9ZBC2"/>
<proteinExistence type="predicted"/>
<dbReference type="STRING" id="797473.HMPREF9080_00045"/>
<sequence>MRVFQTADFVPQGLLFGGAVGADFVQRGVVGAARTVFHPLPHEFFGAVVGDGFAFPRVFGIEEFVGLAVVYDFVMQGDEVGDGFAARLVIEATVV</sequence>
<evidence type="ECO:0000313" key="2">
    <source>
        <dbReference type="Proteomes" id="UP000004750"/>
    </source>
</evidence>
<accession>G9ZBC2</accession>
<protein>
    <submittedName>
        <fullName evidence="1">Uncharacterized protein</fullName>
    </submittedName>
</protein>
<comment type="caution">
    <text evidence="1">The sequence shown here is derived from an EMBL/GenBank/DDBJ whole genome shotgun (WGS) entry which is preliminary data.</text>
</comment>
<name>G9ZBC2_9GAMM</name>
<organism evidence="1 2">
    <name type="scientific">Cardiobacterium valvarum F0432</name>
    <dbReference type="NCBI Taxonomy" id="797473"/>
    <lineage>
        <taxon>Bacteria</taxon>
        <taxon>Pseudomonadati</taxon>
        <taxon>Pseudomonadota</taxon>
        <taxon>Gammaproteobacteria</taxon>
        <taxon>Cardiobacteriales</taxon>
        <taxon>Cardiobacteriaceae</taxon>
        <taxon>Cardiobacterium</taxon>
    </lineage>
</organism>
<reference evidence="1 2" key="1">
    <citation type="submission" date="2011-08" db="EMBL/GenBank/DDBJ databases">
        <authorList>
            <person name="Weinstock G."/>
            <person name="Sodergren E."/>
            <person name="Clifton S."/>
            <person name="Fulton L."/>
            <person name="Fulton B."/>
            <person name="Courtney L."/>
            <person name="Fronick C."/>
            <person name="Harrison M."/>
            <person name="Strong C."/>
            <person name="Farmer C."/>
            <person name="Delahaunty K."/>
            <person name="Markovic C."/>
            <person name="Hall O."/>
            <person name="Minx P."/>
            <person name="Tomlinson C."/>
            <person name="Mitreva M."/>
            <person name="Hou S."/>
            <person name="Chen J."/>
            <person name="Wollam A."/>
            <person name="Pepin K.H."/>
            <person name="Johnson M."/>
            <person name="Bhonagiri V."/>
            <person name="Zhang X."/>
            <person name="Suruliraj S."/>
            <person name="Warren W."/>
            <person name="Chinwalla A."/>
            <person name="Mardis E.R."/>
            <person name="Wilson R.K."/>
        </authorList>
    </citation>
    <scope>NUCLEOTIDE SEQUENCE [LARGE SCALE GENOMIC DNA]</scope>
    <source>
        <strain evidence="1 2">F0432</strain>
    </source>
</reference>
<evidence type="ECO:0000313" key="1">
    <source>
        <dbReference type="EMBL" id="EHM56139.1"/>
    </source>
</evidence>
<dbReference type="HOGENOM" id="CLU_2367698_0_0_6"/>
<gene>
    <name evidence="1" type="ORF">HMPREF9080_00045</name>
</gene>